<dbReference type="RefSeq" id="WP_105335465.1">
    <property type="nucleotide sequence ID" value="NZ_PUHZ01000011.1"/>
</dbReference>
<evidence type="ECO:0000313" key="2">
    <source>
        <dbReference type="EMBL" id="PQO46087.1"/>
    </source>
</evidence>
<dbReference type="EMBL" id="PUHZ01000011">
    <property type="protein sequence ID" value="PQO46087.1"/>
    <property type="molecule type" value="Genomic_DNA"/>
</dbReference>
<dbReference type="OrthoDB" id="287206at2"/>
<dbReference type="Proteomes" id="UP000237819">
    <property type="component" value="Unassembled WGS sequence"/>
</dbReference>
<protein>
    <recommendedName>
        <fullName evidence="1">Carrier domain-containing protein</fullName>
    </recommendedName>
</protein>
<feature type="domain" description="Carrier" evidence="1">
    <location>
        <begin position="60"/>
        <end position="114"/>
    </location>
</feature>
<dbReference type="Pfam" id="PF00550">
    <property type="entry name" value="PP-binding"/>
    <property type="match status" value="1"/>
</dbReference>
<dbReference type="AlphaFoldDB" id="A0A2S8GNT3"/>
<evidence type="ECO:0000313" key="3">
    <source>
        <dbReference type="Proteomes" id="UP000237819"/>
    </source>
</evidence>
<evidence type="ECO:0000259" key="1">
    <source>
        <dbReference type="PROSITE" id="PS50075"/>
    </source>
</evidence>
<dbReference type="SUPFAM" id="SSF47336">
    <property type="entry name" value="ACP-like"/>
    <property type="match status" value="1"/>
</dbReference>
<accession>A0A2S8GNT3</accession>
<dbReference type="PROSITE" id="PS50075">
    <property type="entry name" value="CARRIER"/>
    <property type="match status" value="1"/>
</dbReference>
<comment type="caution">
    <text evidence="2">The sequence shown here is derived from an EMBL/GenBank/DDBJ whole genome shotgun (WGS) entry which is preliminary data.</text>
</comment>
<proteinExistence type="predicted"/>
<dbReference type="Gene3D" id="1.10.1200.10">
    <property type="entry name" value="ACP-like"/>
    <property type="match status" value="1"/>
</dbReference>
<sequence>MTISSRTPEGEPGHCPICQAHVVIEPSILIGDAPCPQCGHLLWFFQTPEQVRFFDTEQTQTKRYRLVKRVAEQLGISPTQLLAGEIPIKDLAVDSLDVLELVMEAEEELEADQA</sequence>
<organism evidence="2 3">
    <name type="scientific">Blastopirellula marina</name>
    <dbReference type="NCBI Taxonomy" id="124"/>
    <lineage>
        <taxon>Bacteria</taxon>
        <taxon>Pseudomonadati</taxon>
        <taxon>Planctomycetota</taxon>
        <taxon>Planctomycetia</taxon>
        <taxon>Pirellulales</taxon>
        <taxon>Pirellulaceae</taxon>
        <taxon>Blastopirellula</taxon>
    </lineage>
</organism>
<name>A0A2S8GNT3_9BACT</name>
<gene>
    <name evidence="2" type="ORF">C5Y93_10955</name>
</gene>
<dbReference type="InterPro" id="IPR036736">
    <property type="entry name" value="ACP-like_sf"/>
</dbReference>
<reference evidence="2 3" key="1">
    <citation type="submission" date="2018-02" db="EMBL/GenBank/DDBJ databases">
        <title>Comparative genomes isolates from brazilian mangrove.</title>
        <authorList>
            <person name="Araujo J.E."/>
            <person name="Taketani R.G."/>
            <person name="Silva M.C.P."/>
            <person name="Loureco M.V."/>
            <person name="Andreote F.D."/>
        </authorList>
    </citation>
    <scope>NUCLEOTIDE SEQUENCE [LARGE SCALE GENOMIC DNA]</scope>
    <source>
        <strain evidence="2 3">Nap-Phe MGV</strain>
    </source>
</reference>
<dbReference type="InterPro" id="IPR009081">
    <property type="entry name" value="PP-bd_ACP"/>
</dbReference>